<gene>
    <name evidence="6" type="ORF">GCM10023091_13480</name>
</gene>
<organism evidence="6 7">
    <name type="scientific">Ravibacter arvi</name>
    <dbReference type="NCBI Taxonomy" id="2051041"/>
    <lineage>
        <taxon>Bacteria</taxon>
        <taxon>Pseudomonadati</taxon>
        <taxon>Bacteroidota</taxon>
        <taxon>Cytophagia</taxon>
        <taxon>Cytophagales</taxon>
        <taxon>Spirosomataceae</taxon>
        <taxon>Ravibacter</taxon>
    </lineage>
</organism>
<dbReference type="PROSITE" id="PS00194">
    <property type="entry name" value="THIOREDOXIN_1"/>
    <property type="match status" value="1"/>
</dbReference>
<dbReference type="InterPro" id="IPR017937">
    <property type="entry name" value="Thioredoxin_CS"/>
</dbReference>
<keyword evidence="3" id="KW-0676">Redox-active center</keyword>
<protein>
    <recommendedName>
        <fullName evidence="5">Thioredoxin domain-containing protein</fullName>
    </recommendedName>
</protein>
<reference evidence="7" key="1">
    <citation type="journal article" date="2019" name="Int. J. Syst. Evol. Microbiol.">
        <title>The Global Catalogue of Microorganisms (GCM) 10K type strain sequencing project: providing services to taxonomists for standard genome sequencing and annotation.</title>
        <authorList>
            <consortium name="The Broad Institute Genomics Platform"/>
            <consortium name="The Broad Institute Genome Sequencing Center for Infectious Disease"/>
            <person name="Wu L."/>
            <person name="Ma J."/>
        </authorList>
    </citation>
    <scope>NUCLEOTIDE SEQUENCE [LARGE SCALE GENOMIC DNA]</scope>
    <source>
        <strain evidence="7">JCM 31920</strain>
    </source>
</reference>
<dbReference type="EMBL" id="BAABEY010000014">
    <property type="protein sequence ID" value="GAA4436065.1"/>
    <property type="molecule type" value="Genomic_DNA"/>
</dbReference>
<comment type="caution">
    <text evidence="6">The sequence shown here is derived from an EMBL/GenBank/DDBJ whole genome shotgun (WGS) entry which is preliminary data.</text>
</comment>
<keyword evidence="4" id="KW-0812">Transmembrane</keyword>
<dbReference type="PANTHER" id="PTHR42852">
    <property type="entry name" value="THIOL:DISULFIDE INTERCHANGE PROTEIN DSBE"/>
    <property type="match status" value="1"/>
</dbReference>
<dbReference type="Pfam" id="PF08534">
    <property type="entry name" value="Redoxin"/>
    <property type="match status" value="1"/>
</dbReference>
<evidence type="ECO:0000313" key="7">
    <source>
        <dbReference type="Proteomes" id="UP001501508"/>
    </source>
</evidence>
<dbReference type="PANTHER" id="PTHR42852:SF13">
    <property type="entry name" value="PROTEIN DIPZ"/>
    <property type="match status" value="1"/>
</dbReference>
<dbReference type="Proteomes" id="UP001501508">
    <property type="component" value="Unassembled WGS sequence"/>
</dbReference>
<dbReference type="PROSITE" id="PS51352">
    <property type="entry name" value="THIOREDOXIN_2"/>
    <property type="match status" value="1"/>
</dbReference>
<evidence type="ECO:0000259" key="5">
    <source>
        <dbReference type="PROSITE" id="PS51352"/>
    </source>
</evidence>
<comment type="subcellular location">
    <subcellularLocation>
        <location evidence="1">Cell envelope</location>
    </subcellularLocation>
</comment>
<dbReference type="InterPro" id="IPR036249">
    <property type="entry name" value="Thioredoxin-like_sf"/>
</dbReference>
<dbReference type="InterPro" id="IPR013740">
    <property type="entry name" value="Redoxin"/>
</dbReference>
<dbReference type="RefSeq" id="WP_345027529.1">
    <property type="nucleotide sequence ID" value="NZ_BAABEY010000014.1"/>
</dbReference>
<evidence type="ECO:0000256" key="3">
    <source>
        <dbReference type="ARBA" id="ARBA00023284"/>
    </source>
</evidence>
<dbReference type="Gene3D" id="3.40.30.10">
    <property type="entry name" value="Glutaredoxin"/>
    <property type="match status" value="1"/>
</dbReference>
<name>A0ABP8LUS6_9BACT</name>
<keyword evidence="4" id="KW-0472">Membrane</keyword>
<feature type="domain" description="Thioredoxin" evidence="5">
    <location>
        <begin position="43"/>
        <end position="180"/>
    </location>
</feature>
<evidence type="ECO:0000313" key="6">
    <source>
        <dbReference type="EMBL" id="GAA4436065.1"/>
    </source>
</evidence>
<evidence type="ECO:0000256" key="2">
    <source>
        <dbReference type="ARBA" id="ARBA00022748"/>
    </source>
</evidence>
<keyword evidence="4" id="KW-1133">Transmembrane helix</keyword>
<dbReference type="CDD" id="cd02966">
    <property type="entry name" value="TlpA_like_family"/>
    <property type="match status" value="1"/>
</dbReference>
<dbReference type="SUPFAM" id="SSF52833">
    <property type="entry name" value="Thioredoxin-like"/>
    <property type="match status" value="1"/>
</dbReference>
<feature type="transmembrane region" description="Helical" evidence="4">
    <location>
        <begin position="7"/>
        <end position="25"/>
    </location>
</feature>
<dbReference type="InterPro" id="IPR013766">
    <property type="entry name" value="Thioredoxin_domain"/>
</dbReference>
<keyword evidence="7" id="KW-1185">Reference proteome</keyword>
<evidence type="ECO:0000256" key="4">
    <source>
        <dbReference type="SAM" id="Phobius"/>
    </source>
</evidence>
<accession>A0ABP8LUS6</accession>
<proteinExistence type="predicted"/>
<keyword evidence="2" id="KW-0201">Cytochrome c-type biogenesis</keyword>
<dbReference type="InterPro" id="IPR050553">
    <property type="entry name" value="Thioredoxin_ResA/DsbE_sf"/>
</dbReference>
<evidence type="ECO:0000256" key="1">
    <source>
        <dbReference type="ARBA" id="ARBA00004196"/>
    </source>
</evidence>
<sequence length="182" mass="20317">MKSKSGIVTVVVLAAFAAIVLYFTFGGEGSDPVTEPQAEAPAAQQVSSEPYLTGLTDLTGKPVDMEKDKVIFLNVWATWCGPCVMEMPGIQKLYERYKSNDKVRFYIVSDEDAETINPFVARKDYQLPFYIYQNMYPPVLDGNAIPRSYIIHKGRVLTQMIGAADWDTPETYAVIDKALQDS</sequence>